<dbReference type="EMBL" id="LSSL01000488">
    <property type="protein sequence ID" value="OLY84457.1"/>
    <property type="molecule type" value="Genomic_DNA"/>
</dbReference>
<evidence type="ECO:0000256" key="8">
    <source>
        <dbReference type="ARBA" id="ARBA00022989"/>
    </source>
</evidence>
<dbReference type="STRING" id="133383.A0A1R0H5P5"/>
<evidence type="ECO:0000256" key="3">
    <source>
        <dbReference type="ARBA" id="ARBA00012132"/>
    </source>
</evidence>
<dbReference type="GO" id="GO:0043048">
    <property type="term" value="P:dolichyl monophosphate biosynthetic process"/>
    <property type="evidence" value="ECO:0007669"/>
    <property type="project" value="TreeGrafter"/>
</dbReference>
<evidence type="ECO:0000256" key="9">
    <source>
        <dbReference type="ARBA" id="ARBA00023136"/>
    </source>
</evidence>
<evidence type="ECO:0000256" key="7">
    <source>
        <dbReference type="ARBA" id="ARBA00022824"/>
    </source>
</evidence>
<evidence type="ECO:0000256" key="1">
    <source>
        <dbReference type="ARBA" id="ARBA00004477"/>
    </source>
</evidence>
<dbReference type="Proteomes" id="UP000187455">
    <property type="component" value="Unassembled WGS sequence"/>
</dbReference>
<dbReference type="GO" id="GO:0005789">
    <property type="term" value="C:endoplasmic reticulum membrane"/>
    <property type="evidence" value="ECO:0007669"/>
    <property type="project" value="UniProtKB-SubCell"/>
</dbReference>
<dbReference type="OrthoDB" id="377083at2759"/>
<evidence type="ECO:0000256" key="2">
    <source>
        <dbReference type="ARBA" id="ARBA00010794"/>
    </source>
</evidence>
<evidence type="ECO:0000313" key="10">
    <source>
        <dbReference type="EMBL" id="OLY84457.1"/>
    </source>
</evidence>
<keyword evidence="8" id="KW-1133">Transmembrane helix</keyword>
<reference evidence="10 11" key="1">
    <citation type="journal article" date="2016" name="Mol. Biol. Evol.">
        <title>Genome-Wide Survey of Gut Fungi (Harpellales) Reveals the First Horizontally Transferred Ubiquitin Gene from a Mosquito Host.</title>
        <authorList>
            <person name="Wang Y."/>
            <person name="White M.M."/>
            <person name="Kvist S."/>
            <person name="Moncalvo J.M."/>
        </authorList>
    </citation>
    <scope>NUCLEOTIDE SEQUENCE [LARGE SCALE GENOMIC DNA]</scope>
    <source>
        <strain evidence="10 11">ALG-7-W6</strain>
    </source>
</reference>
<gene>
    <name evidence="10" type="ORF">AYI68_g1379</name>
</gene>
<organism evidence="10 11">
    <name type="scientific">Smittium mucronatum</name>
    <dbReference type="NCBI Taxonomy" id="133383"/>
    <lineage>
        <taxon>Eukaryota</taxon>
        <taxon>Fungi</taxon>
        <taxon>Fungi incertae sedis</taxon>
        <taxon>Zoopagomycota</taxon>
        <taxon>Kickxellomycotina</taxon>
        <taxon>Harpellomycetes</taxon>
        <taxon>Harpellales</taxon>
        <taxon>Legeriomycetaceae</taxon>
        <taxon>Smittium</taxon>
    </lineage>
</organism>
<dbReference type="InterPro" id="IPR032974">
    <property type="entry name" value="Polypren_kinase"/>
</dbReference>
<evidence type="ECO:0000313" key="11">
    <source>
        <dbReference type="Proteomes" id="UP000187455"/>
    </source>
</evidence>
<dbReference type="GO" id="GO:0004168">
    <property type="term" value="F:dolichol kinase activity"/>
    <property type="evidence" value="ECO:0007669"/>
    <property type="project" value="UniProtKB-EC"/>
</dbReference>
<keyword evidence="4" id="KW-0808">Transferase</keyword>
<evidence type="ECO:0000256" key="5">
    <source>
        <dbReference type="ARBA" id="ARBA00022692"/>
    </source>
</evidence>
<accession>A0A1R0H5P5</accession>
<evidence type="ECO:0000256" key="6">
    <source>
        <dbReference type="ARBA" id="ARBA00022777"/>
    </source>
</evidence>
<proteinExistence type="inferred from homology"/>
<name>A0A1R0H5P5_9FUNG</name>
<keyword evidence="7" id="KW-0256">Endoplasmic reticulum</keyword>
<sequence length="134" mass="14847">MFLFEAVRLSDIDPFSSNIMRFYSYFIDEKDSGTAVTSHFYLLLGCSISIWTSSSLSVPSLSGLLTIGISDAVASIVGSKFGKHKWFGTKKSVEGTLGFTLSLFLSAILSDILINGYPNHFIYLRVINKIYIIL</sequence>
<keyword evidence="9" id="KW-0472">Membrane</keyword>
<protein>
    <recommendedName>
        <fullName evidence="3">dolichol kinase</fullName>
        <ecNumber evidence="3">2.7.1.108</ecNumber>
    </recommendedName>
</protein>
<dbReference type="AlphaFoldDB" id="A0A1R0H5P5"/>
<keyword evidence="11" id="KW-1185">Reference proteome</keyword>
<dbReference type="PANTHER" id="PTHR13205:SF15">
    <property type="entry name" value="DOLICHOL KINASE"/>
    <property type="match status" value="1"/>
</dbReference>
<evidence type="ECO:0000256" key="4">
    <source>
        <dbReference type="ARBA" id="ARBA00022679"/>
    </source>
</evidence>
<keyword evidence="6 10" id="KW-0418">Kinase</keyword>
<comment type="subcellular location">
    <subcellularLocation>
        <location evidence="1">Endoplasmic reticulum membrane</location>
        <topology evidence="1">Multi-pass membrane protein</topology>
    </subcellularLocation>
</comment>
<comment type="caution">
    <text evidence="10">The sequence shown here is derived from an EMBL/GenBank/DDBJ whole genome shotgun (WGS) entry which is preliminary data.</text>
</comment>
<dbReference type="PANTHER" id="PTHR13205">
    <property type="entry name" value="TRANSMEMBRANE PROTEIN 15-RELATED"/>
    <property type="match status" value="1"/>
</dbReference>
<keyword evidence="5" id="KW-0812">Transmembrane</keyword>
<comment type="similarity">
    <text evidence="2">Belongs to the polyprenol kinase family.</text>
</comment>
<dbReference type="EC" id="2.7.1.108" evidence="3"/>